<dbReference type="EMBL" id="BOOR01000024">
    <property type="protein sequence ID" value="GII55177.1"/>
    <property type="molecule type" value="Genomic_DNA"/>
</dbReference>
<dbReference type="Proteomes" id="UP000605992">
    <property type="component" value="Unassembled WGS sequence"/>
</dbReference>
<feature type="transmembrane region" description="Helical" evidence="1">
    <location>
        <begin position="80"/>
        <end position="101"/>
    </location>
</feature>
<evidence type="ECO:0000256" key="1">
    <source>
        <dbReference type="SAM" id="Phobius"/>
    </source>
</evidence>
<reference evidence="2" key="1">
    <citation type="submission" date="2021-01" db="EMBL/GenBank/DDBJ databases">
        <title>Whole genome shotgun sequence of Planotetraspora thailandica NBRC 104271.</title>
        <authorList>
            <person name="Komaki H."/>
            <person name="Tamura T."/>
        </authorList>
    </citation>
    <scope>NUCLEOTIDE SEQUENCE</scope>
    <source>
        <strain evidence="2">NBRC 104271</strain>
    </source>
</reference>
<evidence type="ECO:0008006" key="4">
    <source>
        <dbReference type="Google" id="ProtNLM"/>
    </source>
</evidence>
<feature type="transmembrane region" description="Helical" evidence="1">
    <location>
        <begin position="45"/>
        <end position="68"/>
    </location>
</feature>
<dbReference type="AlphaFoldDB" id="A0A8J3XU94"/>
<feature type="transmembrane region" description="Helical" evidence="1">
    <location>
        <begin position="124"/>
        <end position="145"/>
    </location>
</feature>
<sequence length="210" mass="21990">MPRLPQIALVAAPTLALISELIEPRDEPATAAAELELIAANSTAYLLADLLAFAAFALFAVGVIGLVGTVRERGRLAARIGGTMTVIGALAMVSHSMVLLATRDIALIGDSAAMAPANEAMSEGLAAALQLFMLLLGFDLGLTVLTIALWRARLLPAWLAPAGLLALVADFSPTSYNAVLMYGVLLVVFGMLAWRSRRETAVTPMAETFA</sequence>
<accession>A0A8J3XU94</accession>
<evidence type="ECO:0000313" key="2">
    <source>
        <dbReference type="EMBL" id="GII55177.1"/>
    </source>
</evidence>
<keyword evidence="1" id="KW-0812">Transmembrane</keyword>
<feature type="transmembrane region" description="Helical" evidence="1">
    <location>
        <begin position="152"/>
        <end position="169"/>
    </location>
</feature>
<keyword evidence="1" id="KW-0472">Membrane</keyword>
<name>A0A8J3XU94_9ACTN</name>
<keyword evidence="3" id="KW-1185">Reference proteome</keyword>
<feature type="transmembrane region" description="Helical" evidence="1">
    <location>
        <begin position="175"/>
        <end position="194"/>
    </location>
</feature>
<proteinExistence type="predicted"/>
<keyword evidence="1" id="KW-1133">Transmembrane helix</keyword>
<protein>
    <recommendedName>
        <fullName evidence="4">DUF4386 domain-containing protein</fullName>
    </recommendedName>
</protein>
<evidence type="ECO:0000313" key="3">
    <source>
        <dbReference type="Proteomes" id="UP000605992"/>
    </source>
</evidence>
<dbReference type="RefSeq" id="WP_203945383.1">
    <property type="nucleotide sequence ID" value="NZ_BOOR01000024.1"/>
</dbReference>
<organism evidence="2 3">
    <name type="scientific">Planotetraspora thailandica</name>
    <dbReference type="NCBI Taxonomy" id="487172"/>
    <lineage>
        <taxon>Bacteria</taxon>
        <taxon>Bacillati</taxon>
        <taxon>Actinomycetota</taxon>
        <taxon>Actinomycetes</taxon>
        <taxon>Streptosporangiales</taxon>
        <taxon>Streptosporangiaceae</taxon>
        <taxon>Planotetraspora</taxon>
    </lineage>
</organism>
<comment type="caution">
    <text evidence="2">The sequence shown here is derived from an EMBL/GenBank/DDBJ whole genome shotgun (WGS) entry which is preliminary data.</text>
</comment>
<gene>
    <name evidence="2" type="ORF">Pth03_35660</name>
</gene>